<evidence type="ECO:0000313" key="1">
    <source>
        <dbReference type="EMBL" id="QHU05908.1"/>
    </source>
</evidence>
<dbReference type="EMBL" id="MN740425">
    <property type="protein sequence ID" value="QHU05908.1"/>
    <property type="molecule type" value="Genomic_DNA"/>
</dbReference>
<reference evidence="1" key="1">
    <citation type="journal article" date="2020" name="Nature">
        <title>Giant virus diversity and host interactions through global metagenomics.</title>
        <authorList>
            <person name="Schulz F."/>
            <person name="Roux S."/>
            <person name="Paez-Espino D."/>
            <person name="Jungbluth S."/>
            <person name="Walsh D.A."/>
            <person name="Denef V.J."/>
            <person name="McMahon K.D."/>
            <person name="Konstantinidis K.T."/>
            <person name="Eloe-Fadrosh E.A."/>
            <person name="Kyrpides N.C."/>
            <person name="Woyke T."/>
        </authorList>
    </citation>
    <scope>NUCLEOTIDE SEQUENCE</scope>
    <source>
        <strain evidence="1">GVMAG-M-3300027736-24</strain>
    </source>
</reference>
<protein>
    <submittedName>
        <fullName evidence="1">Uncharacterized protein</fullName>
    </submittedName>
</protein>
<accession>A0A6C0JPU8</accession>
<sequence>MSLDIDNKNINEDDDIVKFKKHAIILMKKCNGTQNNIIFFDFLVETQNLWKKRIVEFDPLVKIKLLKYKKITETFPCDKYLKLLGYCCSYKTHNGILCKYKPVNGICGICILHKKFDSKLKLNVTNNTPLIKDLHNIIIAYIR</sequence>
<organism evidence="1">
    <name type="scientific">viral metagenome</name>
    <dbReference type="NCBI Taxonomy" id="1070528"/>
    <lineage>
        <taxon>unclassified sequences</taxon>
        <taxon>metagenomes</taxon>
        <taxon>organismal metagenomes</taxon>
    </lineage>
</organism>
<dbReference type="AlphaFoldDB" id="A0A6C0JPU8"/>
<proteinExistence type="predicted"/>
<name>A0A6C0JPU8_9ZZZZ</name>